<dbReference type="GO" id="GO:0005737">
    <property type="term" value="C:cytoplasm"/>
    <property type="evidence" value="ECO:0007669"/>
    <property type="project" value="TreeGrafter"/>
</dbReference>
<comment type="caution">
    <text evidence="2">The sequence shown here is derived from an EMBL/GenBank/DDBJ whole genome shotgun (WGS) entry which is preliminary data.</text>
</comment>
<sequence length="248" mass="28315">MLYLISDIHGNLLEFKQILKKIEFDGEKDNLIIMGDILDRGPDGIALLRYVKPYILDNSMELLLGNHELFAVMYLNGVLGEKNTDRVLDERTWTAFGGGDTLKSIKNMTAFEKKNLLSFLEHLPIYSEISSRYLGNVIVTHTGIDCNNYVMNADGTINVKSSIKKAFENNIYSYMVGMDLHQVPKKDKERFDQFIIVGHVPCFRLNKDMSNKFYRTDYYMDIDAGAGHMEQGGTLGCYCVTTDEEIYL</sequence>
<feature type="domain" description="Calcineurin-like phosphoesterase" evidence="1">
    <location>
        <begin position="3"/>
        <end position="203"/>
    </location>
</feature>
<dbReference type="GO" id="GO:0008803">
    <property type="term" value="F:bis(5'-nucleosyl)-tetraphosphatase (symmetrical) activity"/>
    <property type="evidence" value="ECO:0007669"/>
    <property type="project" value="TreeGrafter"/>
</dbReference>
<name>A0AAI9NYH2_9FIRM</name>
<reference evidence="2" key="1">
    <citation type="submission" date="2020-06" db="EMBL/GenBank/DDBJ databases">
        <title>Characterization of fructooligosaccharide metabolism and fructooligosaccharide-degrading enzymes in human commensal butyrate producers.</title>
        <authorList>
            <person name="Tanno H."/>
            <person name="Fujii T."/>
            <person name="Hirano K."/>
            <person name="Maeno S."/>
            <person name="Tonozuka T."/>
            <person name="Sakamoto M."/>
            <person name="Ohkuma M."/>
            <person name="Tochio T."/>
            <person name="Endo A."/>
        </authorList>
    </citation>
    <scope>NUCLEOTIDE SEQUENCE</scope>
    <source>
        <strain evidence="2">JCM 31265</strain>
    </source>
</reference>
<dbReference type="GO" id="GO:0016791">
    <property type="term" value="F:phosphatase activity"/>
    <property type="evidence" value="ECO:0007669"/>
    <property type="project" value="TreeGrafter"/>
</dbReference>
<dbReference type="PANTHER" id="PTHR42850:SF4">
    <property type="entry name" value="ZINC-DEPENDENT ENDOPOLYPHOSPHATASE"/>
    <property type="match status" value="1"/>
</dbReference>
<dbReference type="RefSeq" id="WP_055223870.1">
    <property type="nucleotide sequence ID" value="NZ_BLYL01000005.1"/>
</dbReference>
<dbReference type="Pfam" id="PF00149">
    <property type="entry name" value="Metallophos"/>
    <property type="match status" value="1"/>
</dbReference>
<organism evidence="2 3">
    <name type="scientific">Coprococcus eutactus</name>
    <dbReference type="NCBI Taxonomy" id="33043"/>
    <lineage>
        <taxon>Bacteria</taxon>
        <taxon>Bacillati</taxon>
        <taxon>Bacillota</taxon>
        <taxon>Clostridia</taxon>
        <taxon>Lachnospirales</taxon>
        <taxon>Lachnospiraceae</taxon>
        <taxon>Coprococcus</taxon>
    </lineage>
</organism>
<evidence type="ECO:0000313" key="3">
    <source>
        <dbReference type="Proteomes" id="UP000660047"/>
    </source>
</evidence>
<dbReference type="SUPFAM" id="SSF56300">
    <property type="entry name" value="Metallo-dependent phosphatases"/>
    <property type="match status" value="1"/>
</dbReference>
<dbReference type="InterPro" id="IPR050126">
    <property type="entry name" value="Ap4A_hydrolase"/>
</dbReference>
<proteinExistence type="predicted"/>
<evidence type="ECO:0000259" key="1">
    <source>
        <dbReference type="Pfam" id="PF00149"/>
    </source>
</evidence>
<dbReference type="EMBL" id="BLYL01000005">
    <property type="protein sequence ID" value="GFO94204.1"/>
    <property type="molecule type" value="Genomic_DNA"/>
</dbReference>
<dbReference type="Gene3D" id="3.60.21.10">
    <property type="match status" value="1"/>
</dbReference>
<dbReference type="PANTHER" id="PTHR42850">
    <property type="entry name" value="METALLOPHOSPHOESTERASE"/>
    <property type="match status" value="1"/>
</dbReference>
<dbReference type="Proteomes" id="UP000660047">
    <property type="component" value="Unassembled WGS sequence"/>
</dbReference>
<accession>A0AAI9NYH2</accession>
<evidence type="ECO:0000313" key="2">
    <source>
        <dbReference type="EMBL" id="GFO94204.1"/>
    </source>
</evidence>
<gene>
    <name evidence="2" type="primary">pphA</name>
    <name evidence="2" type="ORF">COEU31_12500</name>
</gene>
<dbReference type="InterPro" id="IPR029052">
    <property type="entry name" value="Metallo-depent_PP-like"/>
</dbReference>
<protein>
    <submittedName>
        <fullName evidence="2">Serine/threonine protein phosphatase</fullName>
    </submittedName>
</protein>
<dbReference type="InterPro" id="IPR004843">
    <property type="entry name" value="Calcineurin-like_PHP"/>
</dbReference>
<dbReference type="GO" id="GO:0110154">
    <property type="term" value="P:RNA decapping"/>
    <property type="evidence" value="ECO:0007669"/>
    <property type="project" value="TreeGrafter"/>
</dbReference>
<dbReference type="AlphaFoldDB" id="A0AAI9NYH2"/>